<evidence type="ECO:0000256" key="5">
    <source>
        <dbReference type="ARBA" id="ARBA00035462"/>
    </source>
</evidence>
<dbReference type="PANTHER" id="PTHR10746:SF6">
    <property type="entry name" value="LARGE RIBOSOMAL SUBUNIT PROTEIN UL4M"/>
    <property type="match status" value="1"/>
</dbReference>
<evidence type="ECO:0000313" key="7">
    <source>
        <dbReference type="EMBL" id="PIW65945.1"/>
    </source>
</evidence>
<dbReference type="PANTHER" id="PTHR10746">
    <property type="entry name" value="50S RIBOSOMAL PROTEIN L4"/>
    <property type="match status" value="1"/>
</dbReference>
<feature type="region of interest" description="Disordered" evidence="6">
    <location>
        <begin position="62"/>
        <end position="91"/>
    </location>
</feature>
<evidence type="ECO:0000256" key="3">
    <source>
        <dbReference type="ARBA" id="ARBA00023274"/>
    </source>
</evidence>
<dbReference type="SUPFAM" id="SSF52166">
    <property type="entry name" value="Ribosomal protein L4"/>
    <property type="match status" value="1"/>
</dbReference>
<dbReference type="GO" id="GO:1990904">
    <property type="term" value="C:ribonucleoprotein complex"/>
    <property type="evidence" value="ECO:0007669"/>
    <property type="project" value="UniProtKB-KW"/>
</dbReference>
<proteinExistence type="inferred from homology"/>
<dbReference type="Gene3D" id="3.40.1370.10">
    <property type="match status" value="1"/>
</dbReference>
<dbReference type="InterPro" id="IPR002136">
    <property type="entry name" value="Ribosomal_uL4"/>
</dbReference>
<evidence type="ECO:0000256" key="2">
    <source>
        <dbReference type="ARBA" id="ARBA00022980"/>
    </source>
</evidence>
<keyword evidence="3" id="KW-0687">Ribonucleoprotein</keyword>
<dbReference type="Pfam" id="PF00573">
    <property type="entry name" value="Ribosomal_L4"/>
    <property type="match status" value="1"/>
</dbReference>
<dbReference type="NCBIfam" id="TIGR03953">
    <property type="entry name" value="rplD_bact"/>
    <property type="match status" value="1"/>
</dbReference>
<dbReference type="Proteomes" id="UP000231267">
    <property type="component" value="Unassembled WGS sequence"/>
</dbReference>
<comment type="similarity">
    <text evidence="1">Belongs to the universal ribosomal protein uL4 family.</text>
</comment>
<dbReference type="InterPro" id="IPR013005">
    <property type="entry name" value="Ribosomal_uL4-like"/>
</dbReference>
<reference evidence="7 8" key="1">
    <citation type="submission" date="2017-09" db="EMBL/GenBank/DDBJ databases">
        <title>Depth-based differentiation of microbial function through sediment-hosted aquifers and enrichment of novel symbionts in the deep terrestrial subsurface.</title>
        <authorList>
            <person name="Probst A.J."/>
            <person name="Ladd B."/>
            <person name="Jarett J.K."/>
            <person name="Geller-Mcgrath D.E."/>
            <person name="Sieber C.M."/>
            <person name="Emerson J.B."/>
            <person name="Anantharaman K."/>
            <person name="Thomas B.C."/>
            <person name="Malmstrom R."/>
            <person name="Stieglmeier M."/>
            <person name="Klingl A."/>
            <person name="Woyke T."/>
            <person name="Ryan C.M."/>
            <person name="Banfield J.F."/>
        </authorList>
    </citation>
    <scope>NUCLEOTIDE SEQUENCE [LARGE SCALE GENOMIC DNA]</scope>
    <source>
        <strain evidence="7">CG12_big_fil_rev_8_21_14_0_65_43_15</strain>
    </source>
</reference>
<protein>
    <recommendedName>
        <fullName evidence="4">Large ribosomal subunit protein uL4</fullName>
    </recommendedName>
    <alternativeName>
        <fullName evidence="5">50S ribosomal protein L4</fullName>
    </alternativeName>
</protein>
<evidence type="ECO:0000313" key="8">
    <source>
        <dbReference type="Proteomes" id="UP000231267"/>
    </source>
</evidence>
<dbReference type="GO" id="GO:0006412">
    <property type="term" value="P:translation"/>
    <property type="evidence" value="ECO:0007669"/>
    <property type="project" value="InterPro"/>
</dbReference>
<dbReference type="EMBL" id="PFGP01000133">
    <property type="protein sequence ID" value="PIW65945.1"/>
    <property type="molecule type" value="Genomic_DNA"/>
</dbReference>
<dbReference type="AlphaFoldDB" id="A0A2J0LDL3"/>
<sequence>MTAKVKKDKIKLEKTLPVRDFLSGKELRSIDLDEKIFDAKVNKPLLHQVVVMYQAAKRAGTASTKTRGEVSGGGKKPWKQKGTGRARVGSSRNPLWKGGGAAFGPHPKDYSYSIPKKIKRLAVKSALNAKWVGSELFFIDEIKLGEPKTKIFAKALSKFLKSYKSVMFIVDG</sequence>
<gene>
    <name evidence="7" type="ORF">COW11_05920</name>
</gene>
<evidence type="ECO:0000256" key="4">
    <source>
        <dbReference type="ARBA" id="ARBA00035244"/>
    </source>
</evidence>
<name>A0A2J0LDL3_9BACT</name>
<dbReference type="InterPro" id="IPR023574">
    <property type="entry name" value="Ribosomal_uL4_dom_sf"/>
</dbReference>
<evidence type="ECO:0000256" key="1">
    <source>
        <dbReference type="ARBA" id="ARBA00010528"/>
    </source>
</evidence>
<dbReference type="GO" id="GO:0003735">
    <property type="term" value="F:structural constituent of ribosome"/>
    <property type="evidence" value="ECO:0007669"/>
    <property type="project" value="InterPro"/>
</dbReference>
<comment type="caution">
    <text evidence="7">The sequence shown here is derived from an EMBL/GenBank/DDBJ whole genome shotgun (WGS) entry which is preliminary data.</text>
</comment>
<dbReference type="GO" id="GO:0005840">
    <property type="term" value="C:ribosome"/>
    <property type="evidence" value="ECO:0007669"/>
    <property type="project" value="UniProtKB-KW"/>
</dbReference>
<feature type="non-terminal residue" evidence="7">
    <location>
        <position position="172"/>
    </location>
</feature>
<keyword evidence="2 7" id="KW-0689">Ribosomal protein</keyword>
<organism evidence="7 8">
    <name type="scientific">Candidatus Taenaricola geysiri</name>
    <dbReference type="NCBI Taxonomy" id="1974752"/>
    <lineage>
        <taxon>Bacteria</taxon>
        <taxon>Pseudomonadati</taxon>
        <taxon>Candidatus Omnitrophota</taxon>
        <taxon>Candidatus Taenaricola</taxon>
    </lineage>
</organism>
<evidence type="ECO:0000256" key="6">
    <source>
        <dbReference type="SAM" id="MobiDB-lite"/>
    </source>
</evidence>
<accession>A0A2J0LDL3</accession>